<keyword evidence="3" id="KW-0808">Transferase</keyword>
<evidence type="ECO:0000256" key="1">
    <source>
        <dbReference type="ARBA" id="ARBA00011900"/>
    </source>
</evidence>
<keyword evidence="5" id="KW-0680">Restriction system</keyword>
<evidence type="ECO:0000256" key="7">
    <source>
        <dbReference type="ARBA" id="ARBA00047942"/>
    </source>
</evidence>
<dbReference type="AlphaFoldDB" id="A0A212LX26"/>
<dbReference type="Pfam" id="PF12950">
    <property type="entry name" value="TaqI_C"/>
    <property type="match status" value="1"/>
</dbReference>
<dbReference type="EC" id="2.1.1.72" evidence="1"/>
<keyword evidence="6" id="KW-0238">DNA-binding</keyword>
<evidence type="ECO:0000256" key="2">
    <source>
        <dbReference type="ARBA" id="ARBA00022603"/>
    </source>
</evidence>
<proteinExistence type="predicted"/>
<evidence type="ECO:0000259" key="8">
    <source>
        <dbReference type="Pfam" id="PF07669"/>
    </source>
</evidence>
<evidence type="ECO:0000256" key="5">
    <source>
        <dbReference type="ARBA" id="ARBA00022747"/>
    </source>
</evidence>
<dbReference type="InterPro" id="IPR050953">
    <property type="entry name" value="N4_N6_ade-DNA_methylase"/>
</dbReference>
<sequence>MSTQAERRARRAARKAAGVFYTPEYIVDYILQQTLANHDVVTNPVPKVLDPACGTGNFLIAAYDLLLHKFGEMLPLLRQYYADRKYMVHDGQTEVAIDGAAYWCRENLHYHLVRHCLYGADIDAQAIAIAHGRLLDKCRERPLCQPVPNLLLGDSLIKWEDSNKIPADIPMDAGQQRRLGDFWSCGYDFIVGNPPYVSFGLNRVGKMTVVQSDYLRANYPRSAQYKLSYYALFLERSILALNPGGYLGFITPDSYLLGRYYSKIRQYILDTCRIHELTLAGSKVFSGVQVGIPVITVLSKGARRQQAHADVLAVNKLNDSGKVTVTHQYPQNYFDHQAYNRFRLFFNAKDKGIIDTIEQAPNRFGDLTKIRTGMRSLTVQAAIKSKNRQGDSWKQGVISSSQVLPFGIVYQGDWLDVTPAKLNKGGWDAAVIAGPKIFLRQTGDSLIAAVDNSGLYHLNNIHSLTVLDPGICLDYLSCILNSRLMNFYYHIVTLEKGRSMAQVDIETVEKLPLCIDRERAGLLAGLGRTLAQLVSRMCSLQCQQDNTTWLSDFTAVYHEMNQVVYHIYGLSADDVLYIEQHTDSYWERYKELKKPRGRQW</sequence>
<evidence type="ECO:0000256" key="4">
    <source>
        <dbReference type="ARBA" id="ARBA00022691"/>
    </source>
</evidence>
<dbReference type="RefSeq" id="WP_288184839.1">
    <property type="nucleotide sequence ID" value="NZ_LT608335.1"/>
</dbReference>
<dbReference type="GO" id="GO:0009307">
    <property type="term" value="P:DNA restriction-modification system"/>
    <property type="evidence" value="ECO:0007669"/>
    <property type="project" value="UniProtKB-KW"/>
</dbReference>
<dbReference type="GO" id="GO:0032259">
    <property type="term" value="P:methylation"/>
    <property type="evidence" value="ECO:0007669"/>
    <property type="project" value="UniProtKB-KW"/>
</dbReference>
<dbReference type="SUPFAM" id="SSF53335">
    <property type="entry name" value="S-adenosyl-L-methionine-dependent methyltransferases"/>
    <property type="match status" value="1"/>
</dbReference>
<dbReference type="InterPro" id="IPR011639">
    <property type="entry name" value="MethylTrfase_TaqI-like_dom"/>
</dbReference>
<evidence type="ECO:0000256" key="6">
    <source>
        <dbReference type="ARBA" id="ARBA00023125"/>
    </source>
</evidence>
<dbReference type="Gene3D" id="3.40.50.150">
    <property type="entry name" value="Vaccinia Virus protein VP39"/>
    <property type="match status" value="1"/>
</dbReference>
<dbReference type="PANTHER" id="PTHR33841">
    <property type="entry name" value="DNA METHYLTRANSFERASE YEEA-RELATED"/>
    <property type="match status" value="1"/>
</dbReference>
<organism evidence="10">
    <name type="scientific">uncultured Sporomusa sp</name>
    <dbReference type="NCBI Taxonomy" id="307249"/>
    <lineage>
        <taxon>Bacteria</taxon>
        <taxon>Bacillati</taxon>
        <taxon>Bacillota</taxon>
        <taxon>Negativicutes</taxon>
        <taxon>Selenomonadales</taxon>
        <taxon>Sporomusaceae</taxon>
        <taxon>Sporomusa</taxon>
        <taxon>environmental samples</taxon>
    </lineage>
</organism>
<evidence type="ECO:0000256" key="3">
    <source>
        <dbReference type="ARBA" id="ARBA00022679"/>
    </source>
</evidence>
<reference evidence="10" key="1">
    <citation type="submission" date="2016-08" db="EMBL/GenBank/DDBJ databases">
        <authorList>
            <person name="Seilhamer J.J."/>
        </authorList>
    </citation>
    <scope>NUCLEOTIDE SEQUENCE</scope>
    <source>
        <strain evidence="10">86</strain>
    </source>
</reference>
<dbReference type="InterPro" id="IPR029063">
    <property type="entry name" value="SAM-dependent_MTases_sf"/>
</dbReference>
<dbReference type="InterPro" id="IPR002052">
    <property type="entry name" value="DNA_methylase_N6_adenine_CS"/>
</dbReference>
<dbReference type="PRINTS" id="PR00507">
    <property type="entry name" value="N12N6MTFRASE"/>
</dbReference>
<dbReference type="PROSITE" id="PS00092">
    <property type="entry name" value="N6_MTASE"/>
    <property type="match status" value="1"/>
</dbReference>
<dbReference type="InterPro" id="IPR025931">
    <property type="entry name" value="TaqI_C"/>
</dbReference>
<protein>
    <recommendedName>
        <fullName evidence="1">site-specific DNA-methyltransferase (adenine-specific)</fullName>
        <ecNumber evidence="1">2.1.1.72</ecNumber>
    </recommendedName>
</protein>
<comment type="catalytic activity">
    <reaction evidence="7">
        <text>a 2'-deoxyadenosine in DNA + S-adenosyl-L-methionine = an N(6)-methyl-2'-deoxyadenosine in DNA + S-adenosyl-L-homocysteine + H(+)</text>
        <dbReference type="Rhea" id="RHEA:15197"/>
        <dbReference type="Rhea" id="RHEA-COMP:12418"/>
        <dbReference type="Rhea" id="RHEA-COMP:12419"/>
        <dbReference type="ChEBI" id="CHEBI:15378"/>
        <dbReference type="ChEBI" id="CHEBI:57856"/>
        <dbReference type="ChEBI" id="CHEBI:59789"/>
        <dbReference type="ChEBI" id="CHEBI:90615"/>
        <dbReference type="ChEBI" id="CHEBI:90616"/>
        <dbReference type="EC" id="2.1.1.72"/>
    </reaction>
</comment>
<feature type="domain" description="TaqI-like C-terminal specificity" evidence="9">
    <location>
        <begin position="402"/>
        <end position="513"/>
    </location>
</feature>
<dbReference type="EMBL" id="FMJE01000004">
    <property type="protein sequence ID" value="SCM82072.1"/>
    <property type="molecule type" value="Genomic_DNA"/>
</dbReference>
<evidence type="ECO:0000313" key="10">
    <source>
        <dbReference type="EMBL" id="SCM82072.1"/>
    </source>
</evidence>
<name>A0A212LX26_9FIRM</name>
<keyword evidence="4" id="KW-0949">S-adenosyl-L-methionine</keyword>
<dbReference type="GO" id="GO:0009007">
    <property type="term" value="F:site-specific DNA-methyltransferase (adenine-specific) activity"/>
    <property type="evidence" value="ECO:0007669"/>
    <property type="project" value="UniProtKB-EC"/>
</dbReference>
<evidence type="ECO:0000259" key="9">
    <source>
        <dbReference type="Pfam" id="PF12950"/>
    </source>
</evidence>
<dbReference type="Pfam" id="PF07669">
    <property type="entry name" value="Eco57I"/>
    <property type="match status" value="1"/>
</dbReference>
<gene>
    <name evidence="10" type="ORF">KL86SPO_40557</name>
</gene>
<dbReference type="GO" id="GO:0003677">
    <property type="term" value="F:DNA binding"/>
    <property type="evidence" value="ECO:0007669"/>
    <property type="project" value="UniProtKB-KW"/>
</dbReference>
<accession>A0A212LX26</accession>
<feature type="domain" description="Type II methyltransferase M.TaqI-like" evidence="8">
    <location>
        <begin position="115"/>
        <end position="285"/>
    </location>
</feature>
<dbReference type="PANTHER" id="PTHR33841:SF1">
    <property type="entry name" value="DNA METHYLTRANSFERASE A"/>
    <property type="match status" value="1"/>
</dbReference>
<keyword evidence="2 10" id="KW-0489">Methyltransferase</keyword>